<accession>A0A645EU62</accession>
<evidence type="ECO:0000313" key="1">
    <source>
        <dbReference type="EMBL" id="MPN04729.1"/>
    </source>
</evidence>
<name>A0A645EU62_9ZZZZ</name>
<proteinExistence type="predicted"/>
<sequence length="49" mass="5592">MNRTTRDNTLVIAVTAHEIQLFGIHFFDDNTLFTADCNYSANRTVLLAF</sequence>
<reference evidence="1" key="1">
    <citation type="submission" date="2019-08" db="EMBL/GenBank/DDBJ databases">
        <authorList>
            <person name="Kucharzyk K."/>
            <person name="Murdoch R.W."/>
            <person name="Higgins S."/>
            <person name="Loffler F."/>
        </authorList>
    </citation>
    <scope>NUCLEOTIDE SEQUENCE</scope>
</reference>
<protein>
    <submittedName>
        <fullName evidence="1">Uncharacterized protein</fullName>
    </submittedName>
</protein>
<gene>
    <name evidence="1" type="ORF">SDC9_151974</name>
</gene>
<dbReference type="EMBL" id="VSSQ01050648">
    <property type="protein sequence ID" value="MPN04729.1"/>
    <property type="molecule type" value="Genomic_DNA"/>
</dbReference>
<organism evidence="1">
    <name type="scientific">bioreactor metagenome</name>
    <dbReference type="NCBI Taxonomy" id="1076179"/>
    <lineage>
        <taxon>unclassified sequences</taxon>
        <taxon>metagenomes</taxon>
        <taxon>ecological metagenomes</taxon>
    </lineage>
</organism>
<dbReference type="AlphaFoldDB" id="A0A645EU62"/>
<comment type="caution">
    <text evidence="1">The sequence shown here is derived from an EMBL/GenBank/DDBJ whole genome shotgun (WGS) entry which is preliminary data.</text>
</comment>